<evidence type="ECO:0000313" key="4">
    <source>
        <dbReference type="Proteomes" id="UP000807504"/>
    </source>
</evidence>
<dbReference type="Proteomes" id="UP000807504">
    <property type="component" value="Unassembled WGS sequence"/>
</dbReference>
<keyword evidence="4" id="KW-1185">Reference proteome</keyword>
<accession>A0A8T0G061</accession>
<sequence>MEIVKFDSKISWVVAIASACMNLLILIPMKVSGLIFVEILDRYHVGRNLAGYPTFTITLMRCTTEEGSQKLENNTPLKGTLQRSEMLQSQTLWTPPQMFVSNIISLIVAMSIKLSTAETTWNQGINCHEKIPERCNGSTSTIGPSHNKMSQNLKE</sequence>
<evidence type="ECO:0000313" key="3">
    <source>
        <dbReference type="EMBL" id="KAF8795320.1"/>
    </source>
</evidence>
<evidence type="ECO:0000256" key="2">
    <source>
        <dbReference type="SAM" id="Phobius"/>
    </source>
</evidence>
<reference evidence="3" key="2">
    <citation type="submission" date="2020-06" db="EMBL/GenBank/DDBJ databases">
        <authorList>
            <person name="Sheffer M."/>
        </authorList>
    </citation>
    <scope>NUCLEOTIDE SEQUENCE</scope>
</reference>
<feature type="region of interest" description="Disordered" evidence="1">
    <location>
        <begin position="136"/>
        <end position="155"/>
    </location>
</feature>
<protein>
    <submittedName>
        <fullName evidence="3">Uncharacterized protein</fullName>
    </submittedName>
</protein>
<organism evidence="3 4">
    <name type="scientific">Argiope bruennichi</name>
    <name type="common">Wasp spider</name>
    <name type="synonym">Aranea bruennichi</name>
    <dbReference type="NCBI Taxonomy" id="94029"/>
    <lineage>
        <taxon>Eukaryota</taxon>
        <taxon>Metazoa</taxon>
        <taxon>Ecdysozoa</taxon>
        <taxon>Arthropoda</taxon>
        <taxon>Chelicerata</taxon>
        <taxon>Arachnida</taxon>
        <taxon>Araneae</taxon>
        <taxon>Araneomorphae</taxon>
        <taxon>Entelegynae</taxon>
        <taxon>Araneoidea</taxon>
        <taxon>Araneidae</taxon>
        <taxon>Argiope</taxon>
    </lineage>
</organism>
<dbReference type="PROSITE" id="PS51257">
    <property type="entry name" value="PROKAR_LIPOPROTEIN"/>
    <property type="match status" value="1"/>
</dbReference>
<comment type="caution">
    <text evidence="3">The sequence shown here is derived from an EMBL/GenBank/DDBJ whole genome shotgun (WGS) entry which is preliminary data.</text>
</comment>
<feature type="transmembrane region" description="Helical" evidence="2">
    <location>
        <begin position="12"/>
        <end position="37"/>
    </location>
</feature>
<proteinExistence type="predicted"/>
<keyword evidence="2" id="KW-1133">Transmembrane helix</keyword>
<gene>
    <name evidence="3" type="ORF">HNY73_003184</name>
</gene>
<evidence type="ECO:0000256" key="1">
    <source>
        <dbReference type="SAM" id="MobiDB-lite"/>
    </source>
</evidence>
<keyword evidence="2" id="KW-0812">Transmembrane</keyword>
<keyword evidence="2" id="KW-0472">Membrane</keyword>
<name>A0A8T0G061_ARGBR</name>
<dbReference type="AlphaFoldDB" id="A0A8T0G061"/>
<dbReference type="EMBL" id="JABXBU010000002">
    <property type="protein sequence ID" value="KAF8795320.1"/>
    <property type="molecule type" value="Genomic_DNA"/>
</dbReference>
<reference evidence="3" key="1">
    <citation type="journal article" date="2020" name="bioRxiv">
        <title>Chromosome-level reference genome of the European wasp spider Argiope bruennichi: a resource for studies on range expansion and evolutionary adaptation.</title>
        <authorList>
            <person name="Sheffer M.M."/>
            <person name="Hoppe A."/>
            <person name="Krehenwinkel H."/>
            <person name="Uhl G."/>
            <person name="Kuss A.W."/>
            <person name="Jensen L."/>
            <person name="Jensen C."/>
            <person name="Gillespie R.G."/>
            <person name="Hoff K.J."/>
            <person name="Prost S."/>
        </authorList>
    </citation>
    <scope>NUCLEOTIDE SEQUENCE</scope>
</reference>